<gene>
    <name evidence="1" type="ORF">BATDEDRAFT_87935</name>
</gene>
<evidence type="ECO:0000313" key="2">
    <source>
        <dbReference type="Proteomes" id="UP000007241"/>
    </source>
</evidence>
<dbReference type="RefSeq" id="XP_006678185.1">
    <property type="nucleotide sequence ID" value="XM_006678122.1"/>
</dbReference>
<dbReference type="InParanoid" id="F4P105"/>
<dbReference type="Proteomes" id="UP000007241">
    <property type="component" value="Unassembled WGS sequence"/>
</dbReference>
<keyword evidence="2" id="KW-1185">Reference proteome</keyword>
<dbReference type="HOGENOM" id="CLU_1421179_0_0_1"/>
<evidence type="ECO:0000313" key="1">
    <source>
        <dbReference type="EMBL" id="EGF81373.1"/>
    </source>
</evidence>
<dbReference type="AlphaFoldDB" id="F4P105"/>
<protein>
    <submittedName>
        <fullName evidence="1">Uncharacterized protein</fullName>
    </submittedName>
</protein>
<dbReference type="GeneID" id="18242974"/>
<reference evidence="1 2" key="1">
    <citation type="submission" date="2009-12" db="EMBL/GenBank/DDBJ databases">
        <title>The draft genome of Batrachochytrium dendrobatidis.</title>
        <authorList>
            <consortium name="US DOE Joint Genome Institute (JGI-PGF)"/>
            <person name="Kuo A."/>
            <person name="Salamov A."/>
            <person name="Schmutz J."/>
            <person name="Lucas S."/>
            <person name="Pitluck S."/>
            <person name="Rosenblum E."/>
            <person name="Stajich J."/>
            <person name="Eisen M."/>
            <person name="Grigoriev I.V."/>
        </authorList>
    </citation>
    <scope>NUCLEOTIDE SEQUENCE [LARGE SCALE GENOMIC DNA]</scope>
    <source>
        <strain evidence="2">JAM81 / FGSC 10211</strain>
    </source>
</reference>
<accession>F4P105</accession>
<dbReference type="EMBL" id="GL882882">
    <property type="protein sequence ID" value="EGF81373.1"/>
    <property type="molecule type" value="Genomic_DNA"/>
</dbReference>
<name>F4P105_BATDJ</name>
<proteinExistence type="predicted"/>
<organism evidence="1 2">
    <name type="scientific">Batrachochytrium dendrobatidis (strain JAM81 / FGSC 10211)</name>
    <name type="common">Frog chytrid fungus</name>
    <dbReference type="NCBI Taxonomy" id="684364"/>
    <lineage>
        <taxon>Eukaryota</taxon>
        <taxon>Fungi</taxon>
        <taxon>Fungi incertae sedis</taxon>
        <taxon>Chytridiomycota</taxon>
        <taxon>Chytridiomycota incertae sedis</taxon>
        <taxon>Chytridiomycetes</taxon>
        <taxon>Rhizophydiales</taxon>
        <taxon>Rhizophydiales incertae sedis</taxon>
        <taxon>Batrachochytrium</taxon>
    </lineage>
</organism>
<sequence length="191" mass="21494">MHSLSRSSSPCACVGASTTSTFKCLQCKRRERHNAMMHRLARSIYLDTHNQDTSCSNLVSAERNAEGNVSDNSNGGNNIMGSFSDIDNGCNYGMIFEPESYYRIQNSDHDMHSKSHSSVPSPTMTMVNSVNGLLRRNRMTSDPLFWQNLDSKCVIRDNDRDLQDTNMSHLLFQKSIRHSIHCDCKGSVSYS</sequence>